<gene>
    <name evidence="1" type="ORF">A2310_03100</name>
</gene>
<proteinExistence type="predicted"/>
<organism evidence="1 2">
    <name type="scientific">candidate division WOR-1 bacterium RIFOXYB2_FULL_37_13</name>
    <dbReference type="NCBI Taxonomy" id="1802579"/>
    <lineage>
        <taxon>Bacteria</taxon>
        <taxon>Bacillati</taxon>
        <taxon>Saganbacteria</taxon>
    </lineage>
</organism>
<sequence length="104" mass="12067">MNFSLNDKTPDHTFFSRMRKIIGTKRIGKIFRAIVNKLDDQNILGNVFYFVDATTIKTKETTWEERDKAFAEGIDKLNNQNISDYSADKDARFGCKGKKILVWI</sequence>
<reference evidence="1 2" key="1">
    <citation type="journal article" date="2016" name="Nat. Commun.">
        <title>Thousands of microbial genomes shed light on interconnected biogeochemical processes in an aquifer system.</title>
        <authorList>
            <person name="Anantharaman K."/>
            <person name="Brown C.T."/>
            <person name="Hug L.A."/>
            <person name="Sharon I."/>
            <person name="Castelle C.J."/>
            <person name="Probst A.J."/>
            <person name="Thomas B.C."/>
            <person name="Singh A."/>
            <person name="Wilkins M.J."/>
            <person name="Karaoz U."/>
            <person name="Brodie E.L."/>
            <person name="Williams K.H."/>
            <person name="Hubbard S.S."/>
            <person name="Banfield J.F."/>
        </authorList>
    </citation>
    <scope>NUCLEOTIDE SEQUENCE [LARGE SCALE GENOMIC DNA]</scope>
</reference>
<accession>A0A1F4SV46</accession>
<name>A0A1F4SV46_UNCSA</name>
<dbReference type="EMBL" id="MEUB01000017">
    <property type="protein sequence ID" value="OGC23563.1"/>
    <property type="molecule type" value="Genomic_DNA"/>
</dbReference>
<dbReference type="AlphaFoldDB" id="A0A1F4SV46"/>
<comment type="caution">
    <text evidence="1">The sequence shown here is derived from an EMBL/GenBank/DDBJ whole genome shotgun (WGS) entry which is preliminary data.</text>
</comment>
<evidence type="ECO:0000313" key="1">
    <source>
        <dbReference type="EMBL" id="OGC23563.1"/>
    </source>
</evidence>
<dbReference type="STRING" id="1802579.A2310_03100"/>
<evidence type="ECO:0000313" key="2">
    <source>
        <dbReference type="Proteomes" id="UP000178417"/>
    </source>
</evidence>
<protein>
    <submittedName>
        <fullName evidence="1">Uncharacterized protein</fullName>
    </submittedName>
</protein>
<dbReference type="Proteomes" id="UP000178417">
    <property type="component" value="Unassembled WGS sequence"/>
</dbReference>